<feature type="region of interest" description="Disordered" evidence="2">
    <location>
        <begin position="305"/>
        <end position="346"/>
    </location>
</feature>
<dbReference type="EnsemblPlants" id="OBART04G10810.1">
    <property type="protein sequence ID" value="OBART04G10810.1"/>
    <property type="gene ID" value="OBART04G10810"/>
</dbReference>
<dbReference type="InterPro" id="IPR015671">
    <property type="entry name" value="GSCR1_dom"/>
</dbReference>
<proteinExistence type="predicted"/>
<dbReference type="HOGENOM" id="CLU_026056_0_0_1"/>
<evidence type="ECO:0000259" key="3">
    <source>
        <dbReference type="Pfam" id="PF15249"/>
    </source>
</evidence>
<evidence type="ECO:0000256" key="1">
    <source>
        <dbReference type="SAM" id="Coils"/>
    </source>
</evidence>
<feature type="domain" description="GLTSCR protein conserved" evidence="3">
    <location>
        <begin position="97"/>
        <end position="209"/>
    </location>
</feature>
<evidence type="ECO:0000313" key="4">
    <source>
        <dbReference type="EnsemblPlants" id="OBART04G10810.1"/>
    </source>
</evidence>
<feature type="region of interest" description="Disordered" evidence="2">
    <location>
        <begin position="1"/>
        <end position="90"/>
    </location>
</feature>
<dbReference type="GO" id="GO:0016514">
    <property type="term" value="C:SWI/SNF complex"/>
    <property type="evidence" value="ECO:0007669"/>
    <property type="project" value="TreeGrafter"/>
</dbReference>
<feature type="compositionally biased region" description="Low complexity" evidence="2">
    <location>
        <begin position="43"/>
        <end position="66"/>
    </location>
</feature>
<feature type="compositionally biased region" description="Polar residues" evidence="2">
    <location>
        <begin position="316"/>
        <end position="326"/>
    </location>
</feature>
<dbReference type="Pfam" id="PF15249">
    <property type="entry name" value="GLTSCR1"/>
    <property type="match status" value="2"/>
</dbReference>
<feature type="compositionally biased region" description="Low complexity" evidence="2">
    <location>
        <begin position="75"/>
        <end position="90"/>
    </location>
</feature>
<reference evidence="4" key="1">
    <citation type="journal article" date="2009" name="Rice">
        <title>De Novo Next Generation Sequencing of Plant Genomes.</title>
        <authorList>
            <person name="Rounsley S."/>
            <person name="Marri P.R."/>
            <person name="Yu Y."/>
            <person name="He R."/>
            <person name="Sisneros N."/>
            <person name="Goicoechea J.L."/>
            <person name="Lee S.J."/>
            <person name="Angelova A."/>
            <person name="Kudrna D."/>
            <person name="Luo M."/>
            <person name="Affourtit J."/>
            <person name="Desany B."/>
            <person name="Knight J."/>
            <person name="Niazi F."/>
            <person name="Egholm M."/>
            <person name="Wing R.A."/>
        </authorList>
    </citation>
    <scope>NUCLEOTIDE SEQUENCE [LARGE SCALE GENOMIC DNA]</scope>
    <source>
        <strain evidence="4">cv. IRGC 105608</strain>
    </source>
</reference>
<keyword evidence="5" id="KW-1185">Reference proteome</keyword>
<dbReference type="eggNOG" id="ENOG502QU2K">
    <property type="taxonomic scope" value="Eukaryota"/>
</dbReference>
<dbReference type="PANTHER" id="PTHR15572">
    <property type="entry name" value="GLIOMA TUMOR SUPPRESSOR CANDIDATE REGION GENE 1"/>
    <property type="match status" value="1"/>
</dbReference>
<dbReference type="Proteomes" id="UP000026960">
    <property type="component" value="Chromosome 4"/>
</dbReference>
<dbReference type="PaxDb" id="65489-OBART04G10810.1"/>
<sequence>MQQQQQEMPQSRIFGQPPPPTQQQQQQQQRGFGFGGAVPSPRGMPMAAGAAGPHLAVQQKQPTTTLAPPPPPPQQNQGSSSSARGMAAAAEQIAYEDAWKACNPDITTPFASVEDAISRLLPYHVFAEYEEDEIYAEDQPPAKDTSSVQEWDDDREAEAIRMAEEFEKQVLTFNVAVRKSAAGAARAEERLMVENLLLADEQRQSEHVRALVRQQQLVALQKQQQQQEKEAAALQRQLMLEQQQQQQAALQQMMAMEQRQQQQQQQQMMSALQHQRQPAIVMPQQGHSSAAALDAFLDAYAEVGPPRQQHRHGVQAPQQPESSSSGPAYWGPAHAVPPPPQENGAGALRELLPYHVFAEYEEDDIYVEDQPPAKDKSSVQEWDDDHEAEAIRMAEEFEKQVVTFNVAVLKSAAGAARAEERLMVENLLLAYERRQSEHVRALVRQQQLVALQKQQQMIAEQRQQQQQMMAALQQRQQPATIMPAQGHPGAMDLFLDAYAAGEQSAYSWMTAAHAVPQPQSQPR</sequence>
<dbReference type="STRING" id="65489.A0A0D3FV84"/>
<accession>A0A0D3FV84</accession>
<dbReference type="Gramene" id="OBART04G10810.1">
    <property type="protein sequence ID" value="OBART04G10810.1"/>
    <property type="gene ID" value="OBART04G10810"/>
</dbReference>
<reference evidence="4" key="2">
    <citation type="submission" date="2015-03" db="UniProtKB">
        <authorList>
            <consortium name="EnsemblPlants"/>
        </authorList>
    </citation>
    <scope>IDENTIFICATION</scope>
</reference>
<feature type="domain" description="GLTSCR protein conserved" evidence="3">
    <location>
        <begin position="347"/>
        <end position="440"/>
    </location>
</feature>
<name>A0A0D3FV84_9ORYZ</name>
<dbReference type="InterPro" id="IPR052438">
    <property type="entry name" value="Chromatin_remod/trans_coact"/>
</dbReference>
<protein>
    <recommendedName>
        <fullName evidence="3">GLTSCR protein conserved domain-containing protein</fullName>
    </recommendedName>
</protein>
<organism evidence="4">
    <name type="scientific">Oryza barthii</name>
    <dbReference type="NCBI Taxonomy" id="65489"/>
    <lineage>
        <taxon>Eukaryota</taxon>
        <taxon>Viridiplantae</taxon>
        <taxon>Streptophyta</taxon>
        <taxon>Embryophyta</taxon>
        <taxon>Tracheophyta</taxon>
        <taxon>Spermatophyta</taxon>
        <taxon>Magnoliopsida</taxon>
        <taxon>Liliopsida</taxon>
        <taxon>Poales</taxon>
        <taxon>Poaceae</taxon>
        <taxon>BOP clade</taxon>
        <taxon>Oryzoideae</taxon>
        <taxon>Oryzeae</taxon>
        <taxon>Oryzinae</taxon>
        <taxon>Oryza</taxon>
    </lineage>
</organism>
<keyword evidence="1" id="KW-0175">Coiled coil</keyword>
<dbReference type="AlphaFoldDB" id="A0A0D3FV84"/>
<evidence type="ECO:0000256" key="2">
    <source>
        <dbReference type="SAM" id="MobiDB-lite"/>
    </source>
</evidence>
<dbReference type="PANTHER" id="PTHR15572:SF0">
    <property type="entry name" value="GLUTAMINE-RICH PROTEIN-RELATED"/>
    <property type="match status" value="1"/>
</dbReference>
<dbReference type="GO" id="GO:0045893">
    <property type="term" value="P:positive regulation of DNA-templated transcription"/>
    <property type="evidence" value="ECO:0007669"/>
    <property type="project" value="TreeGrafter"/>
</dbReference>
<evidence type="ECO:0000313" key="5">
    <source>
        <dbReference type="Proteomes" id="UP000026960"/>
    </source>
</evidence>
<feature type="coiled-coil region" evidence="1">
    <location>
        <begin position="184"/>
        <end position="266"/>
    </location>
</feature>